<comment type="caution">
    <text evidence="2">The sequence shown here is derived from an EMBL/GenBank/DDBJ whole genome shotgun (WGS) entry which is preliminary data.</text>
</comment>
<sequence>MDTESCIQKTCVAQVSVVIPCYCCKETIRRAIDSIYRQSLLPAEVILIDDASPDDTLSLLHQYAAEYAPGWIKVVSLNVNSGPGTARNEGWNMATQRYVAFLDSDDSWHHQKIELQYEWMVQNPTAVLTGQKGLTIDAGSEVVSRLYEKGDVTFTEVTRHQLLVSNQFSTPSIMLRRDLPFRFPEGKRFCEDYELWCDICCSVLKCYSISQPLTLCHKPLYGSTGLSSHLWKMEKGELDVYNAMHGKRKIGGAYSYVLKTWSLIRYVRRALKTRFGSDSE</sequence>
<dbReference type="CDD" id="cd00761">
    <property type="entry name" value="Glyco_tranf_GTA_type"/>
    <property type="match status" value="1"/>
</dbReference>
<dbReference type="AlphaFoldDB" id="A0A9X1N4F6"/>
<name>A0A9X1N4F6_9GAMM</name>
<dbReference type="GO" id="GO:0016758">
    <property type="term" value="F:hexosyltransferase activity"/>
    <property type="evidence" value="ECO:0007669"/>
    <property type="project" value="UniProtKB-ARBA"/>
</dbReference>
<gene>
    <name evidence="2" type="ORF">K7H17_12945</name>
</gene>
<dbReference type="EMBL" id="JAINWF010000007">
    <property type="protein sequence ID" value="MCD1608773.1"/>
    <property type="molecule type" value="Genomic_DNA"/>
</dbReference>
<dbReference type="Pfam" id="PF00535">
    <property type="entry name" value="Glycos_transf_2"/>
    <property type="match status" value="1"/>
</dbReference>
<dbReference type="RefSeq" id="WP_230697752.1">
    <property type="nucleotide sequence ID" value="NZ_JAINWF010000007.1"/>
</dbReference>
<accession>A0A9X1N4F6</accession>
<dbReference type="InterPro" id="IPR001173">
    <property type="entry name" value="Glyco_trans_2-like"/>
</dbReference>
<keyword evidence="3" id="KW-1185">Reference proteome</keyword>
<reference evidence="2" key="1">
    <citation type="submission" date="2021-08" db="EMBL/GenBank/DDBJ databases">
        <title>Isolation and characterization of neutrophilic mixotrophic iron-oxidizing bacteria from deep-sea hydrothermal vents.</title>
        <authorList>
            <person name="He Y."/>
        </authorList>
    </citation>
    <scope>NUCLEOTIDE SEQUENCE</scope>
    <source>
        <strain evidence="2">IOP_13</strain>
    </source>
</reference>
<dbReference type="PANTHER" id="PTHR22916">
    <property type="entry name" value="GLYCOSYLTRANSFERASE"/>
    <property type="match status" value="1"/>
</dbReference>
<evidence type="ECO:0000313" key="3">
    <source>
        <dbReference type="Proteomes" id="UP001138989"/>
    </source>
</evidence>
<evidence type="ECO:0000313" key="2">
    <source>
        <dbReference type="EMBL" id="MCD1608773.1"/>
    </source>
</evidence>
<proteinExistence type="predicted"/>
<organism evidence="2 3">
    <name type="scientific">Stutzerimonas kunmingensis</name>
    <dbReference type="NCBI Taxonomy" id="1211807"/>
    <lineage>
        <taxon>Bacteria</taxon>
        <taxon>Pseudomonadati</taxon>
        <taxon>Pseudomonadota</taxon>
        <taxon>Gammaproteobacteria</taxon>
        <taxon>Pseudomonadales</taxon>
        <taxon>Pseudomonadaceae</taxon>
        <taxon>Stutzerimonas</taxon>
    </lineage>
</organism>
<feature type="domain" description="Glycosyltransferase 2-like" evidence="1">
    <location>
        <begin position="16"/>
        <end position="138"/>
    </location>
</feature>
<dbReference type="SUPFAM" id="SSF53448">
    <property type="entry name" value="Nucleotide-diphospho-sugar transferases"/>
    <property type="match status" value="1"/>
</dbReference>
<evidence type="ECO:0000259" key="1">
    <source>
        <dbReference type="Pfam" id="PF00535"/>
    </source>
</evidence>
<dbReference type="InterPro" id="IPR029044">
    <property type="entry name" value="Nucleotide-diphossugar_trans"/>
</dbReference>
<dbReference type="Gene3D" id="3.90.550.10">
    <property type="entry name" value="Spore Coat Polysaccharide Biosynthesis Protein SpsA, Chain A"/>
    <property type="match status" value="1"/>
</dbReference>
<dbReference type="Proteomes" id="UP001138989">
    <property type="component" value="Unassembled WGS sequence"/>
</dbReference>
<dbReference type="PANTHER" id="PTHR22916:SF3">
    <property type="entry name" value="UDP-GLCNAC:BETAGAL BETA-1,3-N-ACETYLGLUCOSAMINYLTRANSFERASE-LIKE PROTEIN 1"/>
    <property type="match status" value="1"/>
</dbReference>
<protein>
    <submittedName>
        <fullName evidence="2">Glycosyltransferase</fullName>
    </submittedName>
</protein>